<feature type="domain" description="CR-type" evidence="14">
    <location>
        <begin position="347"/>
        <end position="428"/>
    </location>
</feature>
<dbReference type="SUPFAM" id="SSF49493">
    <property type="entry name" value="HSP40/DnaJ peptide-binding domain"/>
    <property type="match status" value="2"/>
</dbReference>
<keyword evidence="5 11" id="KW-0863">Zinc-finger</keyword>
<evidence type="ECO:0000256" key="2">
    <source>
        <dbReference type="ARBA" id="ARBA00012646"/>
    </source>
</evidence>
<keyword evidence="8" id="KW-0143">Chaperone</keyword>
<dbReference type="GO" id="GO:0005737">
    <property type="term" value="C:cytoplasm"/>
    <property type="evidence" value="ECO:0007669"/>
    <property type="project" value="TreeGrafter"/>
</dbReference>
<dbReference type="RefSeq" id="XP_001731779.1">
    <property type="nucleotide sequence ID" value="XM_001731727.1"/>
</dbReference>
<feature type="domain" description="J" evidence="13">
    <location>
        <begin position="210"/>
        <end position="274"/>
    </location>
</feature>
<dbReference type="PROSITE" id="PS51188">
    <property type="entry name" value="ZF_CR"/>
    <property type="match status" value="1"/>
</dbReference>
<dbReference type="Pfam" id="PF01556">
    <property type="entry name" value="DnaJ_C"/>
    <property type="match status" value="1"/>
</dbReference>
<accession>A8PW86</accession>
<dbReference type="FunFam" id="2.60.260.20:FF:000005">
    <property type="entry name" value="Chaperone protein dnaJ 1, mitochondrial"/>
    <property type="match status" value="1"/>
</dbReference>
<feature type="active site" description="Proton donor" evidence="10">
    <location>
        <position position="119"/>
    </location>
</feature>
<dbReference type="CDD" id="cd10719">
    <property type="entry name" value="DnaJ_zf"/>
    <property type="match status" value="1"/>
</dbReference>
<protein>
    <recommendedName>
        <fullName evidence="9">DnaJ homolog 1, mitochondrial</fullName>
        <ecNumber evidence="2">3.1.3.2</ecNumber>
    </recommendedName>
</protein>
<sequence>MDAEPINVLFCCLGNICRSPMAEAVFKDTVKKENMMDQFGIIDSCGTADYHEGEEPHSTSVRVCMKNNVPIKHQARAIRNEDFNKFHYIFGMDTNNVRNLTKIQPKGSKANDDNGTVFDPYFIGDSAFYTVFEQCQSVASGKLRRIPTARVSADVTPRTLVTVSSAVTHGRCSSSSSRFARASSQPSQKTAVYNVRGFHSSSNRLSTPKDPYATLGVKRDASAKDIKSAYYQLAKKFHPDTSKEPGAKEKFVEIQAAYDILSDDQKRASFDQFGSADGPNMGFDPFGGAGAAGFGGFHPGSAESIFESLFGGAFGGGRTARTGFGGETRGEDIEASVNITFEEACKGTSRTISINPIDRCGTCTGSGLKENAKRSTCQVCRGTGTRTFVIQGGFQMASTCPACSGTGSSIAPGDECSSCSGAGRVKSKRSIMINIPAGVDDGYRIRQDGAGDVPLMGPGPPGSLYVRIHVMPSRTWRRQGTNLFYPAQIPFYTAVLGGRVRVPTLEGDVSVRVPSGTQPGDEMILRGRGVPRLGGRKSYENHGDLMVQFDITIPRSLSKRQKELLQQFADEYEGRSTSTSSSSTDAPPKADDTNSPGGNTNTDESRENNKHGES</sequence>
<dbReference type="PRINTS" id="PR00625">
    <property type="entry name" value="JDOMAIN"/>
</dbReference>
<dbReference type="SUPFAM" id="SSF46565">
    <property type="entry name" value="Chaperone J-domain"/>
    <property type="match status" value="1"/>
</dbReference>
<keyword evidence="6" id="KW-0378">Hydrolase</keyword>
<dbReference type="STRING" id="425265.A8PW86"/>
<dbReference type="GO" id="GO:0005524">
    <property type="term" value="F:ATP binding"/>
    <property type="evidence" value="ECO:0007669"/>
    <property type="project" value="InterPro"/>
</dbReference>
<evidence type="ECO:0000313" key="15">
    <source>
        <dbReference type="EMBL" id="EDP44565.1"/>
    </source>
</evidence>
<dbReference type="InterPro" id="IPR001305">
    <property type="entry name" value="HSP_DnaJ_Cys-rich_dom"/>
</dbReference>
<dbReference type="KEGG" id="mgl:MGL_1047"/>
<feature type="compositionally biased region" description="Basic and acidic residues" evidence="12">
    <location>
        <begin position="603"/>
        <end position="614"/>
    </location>
</feature>
<dbReference type="GO" id="GO:0004725">
    <property type="term" value="F:protein tyrosine phosphatase activity"/>
    <property type="evidence" value="ECO:0007669"/>
    <property type="project" value="InterPro"/>
</dbReference>
<proteinExistence type="inferred from homology"/>
<name>A8PW86_MALGO</name>
<dbReference type="Pfam" id="PF00684">
    <property type="entry name" value="DnaJ_CXXCXGXG"/>
    <property type="match status" value="1"/>
</dbReference>
<dbReference type="Pfam" id="PF00226">
    <property type="entry name" value="DnaJ"/>
    <property type="match status" value="1"/>
</dbReference>
<keyword evidence="16" id="KW-1185">Reference proteome</keyword>
<dbReference type="CDD" id="cd06257">
    <property type="entry name" value="DnaJ"/>
    <property type="match status" value="1"/>
</dbReference>
<dbReference type="Pfam" id="PF01451">
    <property type="entry name" value="LMWPc"/>
    <property type="match status" value="1"/>
</dbReference>
<evidence type="ECO:0000259" key="13">
    <source>
        <dbReference type="PROSITE" id="PS50076"/>
    </source>
</evidence>
<dbReference type="PRINTS" id="PR00719">
    <property type="entry name" value="LMWPTPASE"/>
</dbReference>
<dbReference type="Gene3D" id="2.60.260.20">
    <property type="entry name" value="Urease metallochaperone UreE, N-terminal domain"/>
    <property type="match status" value="2"/>
</dbReference>
<evidence type="ECO:0000256" key="9">
    <source>
        <dbReference type="ARBA" id="ARBA00072890"/>
    </source>
</evidence>
<dbReference type="VEuPathDB" id="FungiDB:MGL_1047"/>
<gene>
    <name evidence="15" type="ORF">MGL_1047</name>
</gene>
<dbReference type="FunCoup" id="A8PW86">
    <property type="interactions" value="334"/>
</dbReference>
<dbReference type="PROSITE" id="PS50076">
    <property type="entry name" value="DNAJ_2"/>
    <property type="match status" value="1"/>
</dbReference>
<dbReference type="SUPFAM" id="SSF57938">
    <property type="entry name" value="DnaJ/Hsp40 cysteine-rich domain"/>
    <property type="match status" value="1"/>
</dbReference>
<dbReference type="HAMAP" id="MF_01152">
    <property type="entry name" value="DnaJ"/>
    <property type="match status" value="1"/>
</dbReference>
<dbReference type="InterPro" id="IPR018253">
    <property type="entry name" value="DnaJ_domain_CS"/>
</dbReference>
<keyword evidence="3 11" id="KW-0479">Metal-binding</keyword>
<dbReference type="InterPro" id="IPR017867">
    <property type="entry name" value="Tyr_phospatase_low_mol_wt"/>
</dbReference>
<feature type="active site" description="Nucleophile" evidence="10">
    <location>
        <position position="12"/>
    </location>
</feature>
<feature type="active site" evidence="10">
    <location>
        <position position="18"/>
    </location>
</feature>
<evidence type="ECO:0000256" key="7">
    <source>
        <dbReference type="ARBA" id="ARBA00022833"/>
    </source>
</evidence>
<dbReference type="GO" id="GO:0008270">
    <property type="term" value="F:zinc ion binding"/>
    <property type="evidence" value="ECO:0007669"/>
    <property type="project" value="UniProtKB-KW"/>
</dbReference>
<feature type="zinc finger region" description="CR-type" evidence="11">
    <location>
        <begin position="347"/>
        <end position="428"/>
    </location>
</feature>
<dbReference type="InterPro" id="IPR036869">
    <property type="entry name" value="J_dom_sf"/>
</dbReference>
<evidence type="ECO:0000256" key="11">
    <source>
        <dbReference type="PROSITE-ProRule" id="PRU00546"/>
    </source>
</evidence>
<evidence type="ECO:0000256" key="10">
    <source>
        <dbReference type="PIRSR" id="PIRSR617867-1"/>
    </source>
</evidence>
<dbReference type="GO" id="GO:0031072">
    <property type="term" value="F:heat shock protein binding"/>
    <property type="evidence" value="ECO:0007669"/>
    <property type="project" value="InterPro"/>
</dbReference>
<dbReference type="InterPro" id="IPR008971">
    <property type="entry name" value="HSP40/DnaJ_pept-bd"/>
</dbReference>
<dbReference type="OrthoDB" id="10256793at2759"/>
<dbReference type="Proteomes" id="UP000008837">
    <property type="component" value="Unassembled WGS sequence"/>
</dbReference>
<evidence type="ECO:0000259" key="14">
    <source>
        <dbReference type="PROSITE" id="PS51188"/>
    </source>
</evidence>
<evidence type="ECO:0000256" key="12">
    <source>
        <dbReference type="SAM" id="MobiDB-lite"/>
    </source>
</evidence>
<dbReference type="GO" id="GO:0051082">
    <property type="term" value="F:unfolded protein binding"/>
    <property type="evidence" value="ECO:0007669"/>
    <property type="project" value="InterPro"/>
</dbReference>
<dbReference type="InterPro" id="IPR036196">
    <property type="entry name" value="Ptyr_pPase_sf"/>
</dbReference>
<dbReference type="CDD" id="cd16343">
    <property type="entry name" value="LMWPTP"/>
    <property type="match status" value="1"/>
</dbReference>
<dbReference type="InterPro" id="IPR036410">
    <property type="entry name" value="HSP_DnaJ_Cys-rich_dom_sf"/>
</dbReference>
<evidence type="ECO:0000256" key="3">
    <source>
        <dbReference type="ARBA" id="ARBA00022723"/>
    </source>
</evidence>
<evidence type="ECO:0000256" key="4">
    <source>
        <dbReference type="ARBA" id="ARBA00022737"/>
    </source>
</evidence>
<dbReference type="EMBL" id="AAYY01000003">
    <property type="protein sequence ID" value="EDP44565.1"/>
    <property type="molecule type" value="Genomic_DNA"/>
</dbReference>
<dbReference type="PANTHER" id="PTHR43096:SF52">
    <property type="entry name" value="DNAJ HOMOLOG 1, MITOCHONDRIAL-RELATED"/>
    <property type="match status" value="1"/>
</dbReference>
<dbReference type="Gene3D" id="1.10.287.110">
    <property type="entry name" value="DnaJ domain"/>
    <property type="match status" value="1"/>
</dbReference>
<dbReference type="InterPro" id="IPR001623">
    <property type="entry name" value="DnaJ_domain"/>
</dbReference>
<dbReference type="FunFam" id="2.10.230.10:FF:000001">
    <property type="entry name" value="DnaJ subfamily A member 2"/>
    <property type="match status" value="1"/>
</dbReference>
<dbReference type="PROSITE" id="PS00636">
    <property type="entry name" value="DNAJ_1"/>
    <property type="match status" value="1"/>
</dbReference>
<evidence type="ECO:0000256" key="5">
    <source>
        <dbReference type="ARBA" id="ARBA00022771"/>
    </source>
</evidence>
<comment type="similarity">
    <text evidence="1">Belongs to the low molecular weight phosphotyrosine protein phosphatase family.</text>
</comment>
<dbReference type="SMART" id="SM00226">
    <property type="entry name" value="LMWPc"/>
    <property type="match status" value="1"/>
</dbReference>
<dbReference type="AlphaFoldDB" id="A8PW86"/>
<dbReference type="GeneID" id="5856084"/>
<dbReference type="InterPro" id="IPR002939">
    <property type="entry name" value="DnaJ_C"/>
</dbReference>
<dbReference type="InterPro" id="IPR012724">
    <property type="entry name" value="DnaJ"/>
</dbReference>
<dbReference type="EC" id="3.1.3.2" evidence="2"/>
<dbReference type="InterPro" id="IPR023485">
    <property type="entry name" value="Ptyr_pPase"/>
</dbReference>
<dbReference type="PANTHER" id="PTHR43096">
    <property type="entry name" value="DNAJ HOMOLOG 1, MITOCHONDRIAL-RELATED"/>
    <property type="match status" value="1"/>
</dbReference>
<feature type="compositionally biased region" description="Polar residues" evidence="12">
    <location>
        <begin position="593"/>
        <end position="602"/>
    </location>
</feature>
<dbReference type="CDD" id="cd10747">
    <property type="entry name" value="DnaJ_C"/>
    <property type="match status" value="1"/>
</dbReference>
<keyword evidence="7 11" id="KW-0862">Zinc</keyword>
<dbReference type="GO" id="GO:0042026">
    <property type="term" value="P:protein refolding"/>
    <property type="evidence" value="ECO:0007669"/>
    <property type="project" value="TreeGrafter"/>
</dbReference>
<dbReference type="InParanoid" id="A8PW86"/>
<feature type="region of interest" description="Disordered" evidence="12">
    <location>
        <begin position="567"/>
        <end position="614"/>
    </location>
</feature>
<dbReference type="NCBIfam" id="NF008035">
    <property type="entry name" value="PRK10767.1"/>
    <property type="match status" value="1"/>
</dbReference>
<evidence type="ECO:0000313" key="16">
    <source>
        <dbReference type="Proteomes" id="UP000008837"/>
    </source>
</evidence>
<dbReference type="OMA" id="YSIFRVW"/>
<reference evidence="15 16" key="1">
    <citation type="journal article" date="2007" name="Proc. Natl. Acad. Sci. U.S.A.">
        <title>Dandruff-associated Malassezia genomes reveal convergent and divergent virulence traits shared with plant and human fungal pathogens.</title>
        <authorList>
            <person name="Xu J."/>
            <person name="Saunders C.W."/>
            <person name="Hu P."/>
            <person name="Grant R.A."/>
            <person name="Boekhout T."/>
            <person name="Kuramae E.E."/>
            <person name="Kronstad J.W."/>
            <person name="Deangelis Y.M."/>
            <person name="Reeder N.L."/>
            <person name="Johnstone K.R."/>
            <person name="Leland M."/>
            <person name="Fieno A.M."/>
            <person name="Begley W.M."/>
            <person name="Sun Y."/>
            <person name="Lacey M.P."/>
            <person name="Chaudhary T."/>
            <person name="Keough T."/>
            <person name="Chu L."/>
            <person name="Sears R."/>
            <person name="Yuan B."/>
            <person name="Dawson T.L.Jr."/>
        </authorList>
    </citation>
    <scope>NUCLEOTIDE SEQUENCE [LARGE SCALE GENOMIC DNA]</scope>
    <source>
        <strain evidence="16">ATCC MYA-4612 / CBS 7966</strain>
    </source>
</reference>
<organism evidence="15 16">
    <name type="scientific">Malassezia globosa (strain ATCC MYA-4612 / CBS 7966)</name>
    <name type="common">Dandruff-associated fungus</name>
    <dbReference type="NCBI Taxonomy" id="425265"/>
    <lineage>
        <taxon>Eukaryota</taxon>
        <taxon>Fungi</taxon>
        <taxon>Dikarya</taxon>
        <taxon>Basidiomycota</taxon>
        <taxon>Ustilaginomycotina</taxon>
        <taxon>Malasseziomycetes</taxon>
        <taxon>Malasseziales</taxon>
        <taxon>Malasseziaceae</taxon>
        <taxon>Malassezia</taxon>
    </lineage>
</organism>
<evidence type="ECO:0000256" key="8">
    <source>
        <dbReference type="ARBA" id="ARBA00023186"/>
    </source>
</evidence>
<dbReference type="Gene3D" id="2.10.230.10">
    <property type="entry name" value="Heat shock protein DnaJ, cysteine-rich domain"/>
    <property type="match status" value="1"/>
</dbReference>
<comment type="caution">
    <text evidence="15">The sequence shown here is derived from an EMBL/GenBank/DDBJ whole genome shotgun (WGS) entry which is preliminary data.</text>
</comment>
<dbReference type="SUPFAM" id="SSF52788">
    <property type="entry name" value="Phosphotyrosine protein phosphatases I"/>
    <property type="match status" value="1"/>
</dbReference>
<dbReference type="GO" id="GO:0009408">
    <property type="term" value="P:response to heat"/>
    <property type="evidence" value="ECO:0007669"/>
    <property type="project" value="InterPro"/>
</dbReference>
<dbReference type="Gene3D" id="3.40.50.2300">
    <property type="match status" value="1"/>
</dbReference>
<evidence type="ECO:0000256" key="1">
    <source>
        <dbReference type="ARBA" id="ARBA00011063"/>
    </source>
</evidence>
<dbReference type="GO" id="GO:0003993">
    <property type="term" value="F:acid phosphatase activity"/>
    <property type="evidence" value="ECO:0007669"/>
    <property type="project" value="UniProtKB-EC"/>
</dbReference>
<dbReference type="SMART" id="SM00271">
    <property type="entry name" value="DnaJ"/>
    <property type="match status" value="1"/>
</dbReference>
<keyword evidence="4" id="KW-0677">Repeat</keyword>
<evidence type="ECO:0000256" key="6">
    <source>
        <dbReference type="ARBA" id="ARBA00022801"/>
    </source>
</evidence>